<organism evidence="1 2">
    <name type="scientific">Candidatus Chloroploca asiatica</name>
    <dbReference type="NCBI Taxonomy" id="1506545"/>
    <lineage>
        <taxon>Bacteria</taxon>
        <taxon>Bacillati</taxon>
        <taxon>Chloroflexota</taxon>
        <taxon>Chloroflexia</taxon>
        <taxon>Chloroflexales</taxon>
        <taxon>Chloroflexineae</taxon>
        <taxon>Oscillochloridaceae</taxon>
        <taxon>Candidatus Chloroploca</taxon>
    </lineage>
</organism>
<dbReference type="Gene3D" id="1.10.1220.10">
    <property type="entry name" value="Met repressor-like"/>
    <property type="match status" value="1"/>
</dbReference>
<dbReference type="Proteomes" id="UP000220922">
    <property type="component" value="Unassembled WGS sequence"/>
</dbReference>
<gene>
    <name evidence="1" type="ORF">A9Q02_22810</name>
</gene>
<dbReference type="EMBL" id="LYXE01000004">
    <property type="protein sequence ID" value="PDW01388.1"/>
    <property type="molecule type" value="Genomic_DNA"/>
</dbReference>
<dbReference type="OrthoDB" id="73061at2"/>
<evidence type="ECO:0000313" key="1">
    <source>
        <dbReference type="EMBL" id="PDW01388.1"/>
    </source>
</evidence>
<dbReference type="AlphaFoldDB" id="A0A2H3KRU9"/>
<dbReference type="RefSeq" id="WP_097650331.1">
    <property type="nucleotide sequence ID" value="NZ_LYXE01000004.1"/>
</dbReference>
<dbReference type="InterPro" id="IPR013321">
    <property type="entry name" value="Arc_rbn_hlx_hlx"/>
</dbReference>
<evidence type="ECO:0000313" key="2">
    <source>
        <dbReference type="Proteomes" id="UP000220922"/>
    </source>
</evidence>
<protein>
    <submittedName>
        <fullName evidence="1">ChpI protein</fullName>
    </submittedName>
</protein>
<dbReference type="InterPro" id="IPR010985">
    <property type="entry name" value="Ribbon_hlx_hlx"/>
</dbReference>
<reference evidence="1 2" key="1">
    <citation type="submission" date="2016-05" db="EMBL/GenBank/DDBJ databases">
        <authorList>
            <person name="Lavstsen T."/>
            <person name="Jespersen J.S."/>
        </authorList>
    </citation>
    <scope>NUCLEOTIDE SEQUENCE [LARGE SCALE GENOMIC DNA]</scope>
    <source>
        <strain evidence="1 2">B7-9</strain>
    </source>
</reference>
<comment type="caution">
    <text evidence="1">The sequence shown here is derived from an EMBL/GenBank/DDBJ whole genome shotgun (WGS) entry which is preliminary data.</text>
</comment>
<sequence>MKTAISIPDALFKAAEEYARAQGLSRSELFARALQVYLDAHHTAQITAALDQVYDAESSTLDPAFNAAQRRLLAGDDW</sequence>
<accession>A0A2H3KRU9</accession>
<name>A0A2H3KRU9_9CHLR</name>
<dbReference type="SUPFAM" id="SSF47598">
    <property type="entry name" value="Ribbon-helix-helix"/>
    <property type="match status" value="1"/>
</dbReference>
<keyword evidence="2" id="KW-1185">Reference proteome</keyword>
<proteinExistence type="predicted"/>
<dbReference type="GO" id="GO:0006355">
    <property type="term" value="P:regulation of DNA-templated transcription"/>
    <property type="evidence" value="ECO:0007669"/>
    <property type="project" value="InterPro"/>
</dbReference>